<gene>
    <name evidence="1" type="ORF">CX676_10955</name>
</gene>
<dbReference type="InterPro" id="IPR025409">
    <property type="entry name" value="DUF4303"/>
</dbReference>
<reference evidence="1 2" key="1">
    <citation type="journal article" date="2013" name="Antonie Van Leeuwenhoek">
        <title>Paracoccus zhejiangensis sp. nov., isolated from activated sludge in wastewater-treatment system.</title>
        <authorList>
            <person name="Wu Z.G."/>
            <person name="Zhang D.F."/>
            <person name="Liu Y.L."/>
            <person name="Wang F."/>
            <person name="Jiang X."/>
            <person name="Li C."/>
            <person name="Li S.P."/>
            <person name="Hong Q."/>
            <person name="Li W.J."/>
        </authorList>
    </citation>
    <scope>NUCLEOTIDE SEQUENCE [LARGE SCALE GENOMIC DNA]</scope>
    <source>
        <strain evidence="1 2">J6</strain>
    </source>
</reference>
<dbReference type="AlphaFoldDB" id="A0A2H5F426"/>
<dbReference type="KEGG" id="pzh:CX676_10955"/>
<accession>A0A2H5F426</accession>
<organism evidence="1 2">
    <name type="scientific">Paracoccus zhejiangensis</name>
    <dbReference type="NCBI Taxonomy" id="1077935"/>
    <lineage>
        <taxon>Bacteria</taxon>
        <taxon>Pseudomonadati</taxon>
        <taxon>Pseudomonadota</taxon>
        <taxon>Alphaproteobacteria</taxon>
        <taxon>Rhodobacterales</taxon>
        <taxon>Paracoccaceae</taxon>
        <taxon>Paracoccus</taxon>
    </lineage>
</organism>
<evidence type="ECO:0000313" key="1">
    <source>
        <dbReference type="EMBL" id="AUH66295.1"/>
    </source>
</evidence>
<evidence type="ECO:0000313" key="2">
    <source>
        <dbReference type="Proteomes" id="UP000234530"/>
    </source>
</evidence>
<evidence type="ECO:0008006" key="3">
    <source>
        <dbReference type="Google" id="ProtNLM"/>
    </source>
</evidence>
<protein>
    <recommendedName>
        <fullName evidence="3">DUF4303 domain-containing protein</fullName>
    </recommendedName>
</protein>
<dbReference type="Proteomes" id="UP000234530">
    <property type="component" value="Chromosome"/>
</dbReference>
<dbReference type="Pfam" id="PF14136">
    <property type="entry name" value="DUF4303"/>
    <property type="match status" value="1"/>
</dbReference>
<dbReference type="EMBL" id="CP025430">
    <property type="protein sequence ID" value="AUH66295.1"/>
    <property type="molecule type" value="Genomic_DNA"/>
</dbReference>
<sequence length="178" mass="19997">MMSQDLANQIATAARTAFSRLFEEHPEDFYYCTLITTGEGLPPAPSAWSWQALDRTSAAQPNPEKAKPLLKWSYSESPYWLFGDEAFEPVRRRFAELVDPHSLPTEGAFVEEIDRRVAAMESAMKMLDDEGLFGTGARRAGMVVLVEMMPPDVRNTERALCLNRPGPVLDTWLEEAAE</sequence>
<dbReference type="OrthoDB" id="2618657at2"/>
<keyword evidence="2" id="KW-1185">Reference proteome</keyword>
<name>A0A2H5F426_9RHOB</name>
<proteinExistence type="predicted"/>